<comment type="catalytic activity">
    <reaction evidence="9">
        <text>cytidine + H2O + H(+) = uridine + NH4(+)</text>
        <dbReference type="Rhea" id="RHEA:16069"/>
        <dbReference type="ChEBI" id="CHEBI:15377"/>
        <dbReference type="ChEBI" id="CHEBI:15378"/>
        <dbReference type="ChEBI" id="CHEBI:16704"/>
        <dbReference type="ChEBI" id="CHEBI:17562"/>
        <dbReference type="ChEBI" id="CHEBI:28938"/>
        <dbReference type="EC" id="3.5.4.5"/>
    </reaction>
</comment>
<evidence type="ECO:0000313" key="15">
    <source>
        <dbReference type="EMBL" id="KAH3671322.1"/>
    </source>
</evidence>
<dbReference type="PROSITE" id="PS51747">
    <property type="entry name" value="CYT_DCMP_DEAMINASES_2"/>
    <property type="match status" value="1"/>
</dbReference>
<feature type="compositionally biased region" description="Basic and acidic residues" evidence="13">
    <location>
        <begin position="217"/>
        <end position="226"/>
    </location>
</feature>
<dbReference type="Pfam" id="PF00383">
    <property type="entry name" value="dCMP_cyt_deam_1"/>
    <property type="match status" value="1"/>
</dbReference>
<feature type="compositionally biased region" description="Basic and acidic residues" evidence="13">
    <location>
        <begin position="358"/>
        <end position="371"/>
    </location>
</feature>
<feature type="binding site" evidence="12">
    <location>
        <position position="56"/>
    </location>
    <ligand>
        <name>Zn(2+)</name>
        <dbReference type="ChEBI" id="CHEBI:29105"/>
        <note>catalytic</note>
    </ligand>
</feature>
<dbReference type="PANTHER" id="PTHR11644:SF2">
    <property type="entry name" value="CYTIDINE DEAMINASE"/>
    <property type="match status" value="1"/>
</dbReference>
<dbReference type="NCBIfam" id="NF004064">
    <property type="entry name" value="PRK05578.1"/>
    <property type="match status" value="1"/>
</dbReference>
<dbReference type="GO" id="GO:0004126">
    <property type="term" value="F:cytidine deaminase activity"/>
    <property type="evidence" value="ECO:0007669"/>
    <property type="project" value="UniProtKB-EC"/>
</dbReference>
<keyword evidence="7 12" id="KW-0862">Zinc</keyword>
<name>A0A9P8PHE6_9ASCO</name>
<feature type="active site" description="Proton donor" evidence="10">
    <location>
        <position position="58"/>
    </location>
</feature>
<dbReference type="InterPro" id="IPR006262">
    <property type="entry name" value="Cyt_deam_tetra"/>
</dbReference>
<evidence type="ECO:0000256" key="11">
    <source>
        <dbReference type="PIRSR" id="PIRSR606262-2"/>
    </source>
</evidence>
<dbReference type="GO" id="GO:0008270">
    <property type="term" value="F:zinc ion binding"/>
    <property type="evidence" value="ECO:0007669"/>
    <property type="project" value="InterPro"/>
</dbReference>
<evidence type="ECO:0000256" key="10">
    <source>
        <dbReference type="PIRSR" id="PIRSR606262-1"/>
    </source>
</evidence>
<dbReference type="EMBL" id="JAEUBE010000070">
    <property type="protein sequence ID" value="KAH3671322.1"/>
    <property type="molecule type" value="Genomic_DNA"/>
</dbReference>
<feature type="region of interest" description="Disordered" evidence="13">
    <location>
        <begin position="358"/>
        <end position="443"/>
    </location>
</feature>
<evidence type="ECO:0000256" key="2">
    <source>
        <dbReference type="ARBA" id="ARBA00003949"/>
    </source>
</evidence>
<dbReference type="Gene3D" id="3.40.140.10">
    <property type="entry name" value="Cytidine Deaminase, domain 2"/>
    <property type="match status" value="1"/>
</dbReference>
<dbReference type="GeneID" id="70232513"/>
<accession>A0A9P8PHE6</accession>
<feature type="binding site" evidence="12">
    <location>
        <position position="89"/>
    </location>
    <ligand>
        <name>Zn(2+)</name>
        <dbReference type="ChEBI" id="CHEBI:29105"/>
        <note>catalytic</note>
    </ligand>
</feature>
<gene>
    <name evidence="15" type="ORF">OGAPHI_000545</name>
</gene>
<dbReference type="NCBIfam" id="TIGR01354">
    <property type="entry name" value="cyt_deam_tetra"/>
    <property type="match status" value="1"/>
</dbReference>
<keyword evidence="16" id="KW-1185">Reference proteome</keyword>
<dbReference type="SUPFAM" id="SSF53927">
    <property type="entry name" value="Cytidine deaminase-like"/>
    <property type="match status" value="1"/>
</dbReference>
<proteinExistence type="inferred from homology"/>
<feature type="region of interest" description="Disordered" evidence="13">
    <location>
        <begin position="256"/>
        <end position="289"/>
    </location>
</feature>
<dbReference type="CDD" id="cd01283">
    <property type="entry name" value="cytidine_deaminase"/>
    <property type="match status" value="1"/>
</dbReference>
<dbReference type="RefSeq" id="XP_046064621.1">
    <property type="nucleotide sequence ID" value="XM_046206655.1"/>
</dbReference>
<reference evidence="15" key="2">
    <citation type="submission" date="2021-01" db="EMBL/GenBank/DDBJ databases">
        <authorList>
            <person name="Schikora-Tamarit M.A."/>
        </authorList>
    </citation>
    <scope>NUCLEOTIDE SEQUENCE</scope>
    <source>
        <strain evidence="15">CBS6075</strain>
    </source>
</reference>
<dbReference type="AlphaFoldDB" id="A0A9P8PHE6"/>
<dbReference type="InterPro" id="IPR002125">
    <property type="entry name" value="CMP_dCMP_dom"/>
</dbReference>
<dbReference type="Proteomes" id="UP000769157">
    <property type="component" value="Unassembled WGS sequence"/>
</dbReference>
<dbReference type="GO" id="GO:0055086">
    <property type="term" value="P:nucleobase-containing small molecule metabolic process"/>
    <property type="evidence" value="ECO:0007669"/>
    <property type="project" value="UniProtKB-ARBA"/>
</dbReference>
<dbReference type="EC" id="3.5.4.5" evidence="4"/>
<evidence type="ECO:0000256" key="6">
    <source>
        <dbReference type="ARBA" id="ARBA00022801"/>
    </source>
</evidence>
<evidence type="ECO:0000256" key="12">
    <source>
        <dbReference type="PIRSR" id="PIRSR606262-3"/>
    </source>
</evidence>
<evidence type="ECO:0000313" key="16">
    <source>
        <dbReference type="Proteomes" id="UP000769157"/>
    </source>
</evidence>
<evidence type="ECO:0000256" key="1">
    <source>
        <dbReference type="ARBA" id="ARBA00001947"/>
    </source>
</evidence>
<dbReference type="GO" id="GO:0072527">
    <property type="term" value="P:pyrimidine-containing compound metabolic process"/>
    <property type="evidence" value="ECO:0007669"/>
    <property type="project" value="UniProtKB-ARBA"/>
</dbReference>
<evidence type="ECO:0000256" key="7">
    <source>
        <dbReference type="ARBA" id="ARBA00022833"/>
    </source>
</evidence>
<feature type="region of interest" description="Disordered" evidence="13">
    <location>
        <begin position="204"/>
        <end position="237"/>
    </location>
</feature>
<protein>
    <recommendedName>
        <fullName evidence="4">cytidine deaminase</fullName>
        <ecNumber evidence="4">3.5.4.5</ecNumber>
    </recommendedName>
    <alternativeName>
        <fullName evidence="8">Cytidine aminohydrolase</fullName>
    </alternativeName>
</protein>
<feature type="binding site" evidence="11">
    <location>
        <begin position="45"/>
        <end position="51"/>
    </location>
    <ligand>
        <name>substrate</name>
    </ligand>
</feature>
<evidence type="ECO:0000256" key="8">
    <source>
        <dbReference type="ARBA" id="ARBA00032005"/>
    </source>
</evidence>
<feature type="compositionally biased region" description="Polar residues" evidence="13">
    <location>
        <begin position="378"/>
        <end position="390"/>
    </location>
</feature>
<comment type="caution">
    <text evidence="15">The sequence shown here is derived from an EMBL/GenBank/DDBJ whole genome shotgun (WGS) entry which is preliminary data.</text>
</comment>
<organism evidence="15 16">
    <name type="scientific">Ogataea philodendri</name>
    <dbReference type="NCBI Taxonomy" id="1378263"/>
    <lineage>
        <taxon>Eukaryota</taxon>
        <taxon>Fungi</taxon>
        <taxon>Dikarya</taxon>
        <taxon>Ascomycota</taxon>
        <taxon>Saccharomycotina</taxon>
        <taxon>Pichiomycetes</taxon>
        <taxon>Pichiales</taxon>
        <taxon>Pichiaceae</taxon>
        <taxon>Ogataea</taxon>
    </lineage>
</organism>
<sequence>MITATQLATLKERALANRDKAYCPYSNFRVGCCLLADGKFYDGANVENASYGGAICAERTATVVAVSQGVRQFDAVAIAADLDETISPCGICRQVLREFAVVDMPIYMYSKDGSQELVMSMGELLPESFGPDQMGYWVDKNVEEGSPVQEKHCREQTLGPCGLWPKLRRIGGDHRGIRDGLESINEEDEHNDCLTNVSVELGVHCRDGGETDEGEEETRGGIEEQRSATSEVDQNGSCNCNQEVEQLNTRVQQGLFPGGSDTDRCQNTAQVPGDNSLSVPRKGNTEETRNKQTFAVSRCGDERFPRGNVVGTQRLDTGYHPGAQNGSEIINSVVSSREFSTSGWVGDFRDPHRSGIVAREGESHKDSRHDVGSWVFGGSSQNRTNPNTQHGHVDHNFSPKSVTDPGDEENGTTGTNKRRSRDESEPGTCWVVHERKPGRDILN</sequence>
<dbReference type="OrthoDB" id="414540at2759"/>
<evidence type="ECO:0000256" key="4">
    <source>
        <dbReference type="ARBA" id="ARBA00012783"/>
    </source>
</evidence>
<evidence type="ECO:0000256" key="9">
    <source>
        <dbReference type="ARBA" id="ARBA00049558"/>
    </source>
</evidence>
<feature type="domain" description="CMP/dCMP-type deaminase" evidence="14">
    <location>
        <begin position="5"/>
        <end position="132"/>
    </location>
</feature>
<evidence type="ECO:0000259" key="14">
    <source>
        <dbReference type="PROSITE" id="PS51747"/>
    </source>
</evidence>
<feature type="binding site" evidence="12">
    <location>
        <position position="92"/>
    </location>
    <ligand>
        <name>Zn(2+)</name>
        <dbReference type="ChEBI" id="CHEBI:29105"/>
        <note>catalytic</note>
    </ligand>
</feature>
<evidence type="ECO:0000256" key="5">
    <source>
        <dbReference type="ARBA" id="ARBA00022723"/>
    </source>
</evidence>
<comment type="similarity">
    <text evidence="3">Belongs to the cytidine and deoxycytidylate deaminase family.</text>
</comment>
<feature type="compositionally biased region" description="Polar residues" evidence="13">
    <location>
        <begin position="265"/>
        <end position="278"/>
    </location>
</feature>
<dbReference type="InterPro" id="IPR016193">
    <property type="entry name" value="Cytidine_deaminase-like"/>
</dbReference>
<dbReference type="InterPro" id="IPR050202">
    <property type="entry name" value="Cyt/Deoxycyt_deaminase"/>
</dbReference>
<keyword evidence="6" id="KW-0378">Hydrolase</keyword>
<evidence type="ECO:0000256" key="3">
    <source>
        <dbReference type="ARBA" id="ARBA00006576"/>
    </source>
</evidence>
<feature type="compositionally biased region" description="Polar residues" evidence="13">
    <location>
        <begin position="227"/>
        <end position="237"/>
    </location>
</feature>
<dbReference type="FunFam" id="3.40.140.10:FF:000008">
    <property type="entry name" value="Cytidine deaminase"/>
    <property type="match status" value="1"/>
</dbReference>
<keyword evidence="5 12" id="KW-0479">Metal-binding</keyword>
<dbReference type="GO" id="GO:0005829">
    <property type="term" value="C:cytosol"/>
    <property type="evidence" value="ECO:0007669"/>
    <property type="project" value="TreeGrafter"/>
</dbReference>
<evidence type="ECO:0000256" key="13">
    <source>
        <dbReference type="SAM" id="MobiDB-lite"/>
    </source>
</evidence>
<feature type="compositionally biased region" description="Basic and acidic residues" evidence="13">
    <location>
        <begin position="432"/>
        <end position="443"/>
    </location>
</feature>
<dbReference type="PANTHER" id="PTHR11644">
    <property type="entry name" value="CYTIDINE DEAMINASE"/>
    <property type="match status" value="1"/>
</dbReference>
<reference evidence="15" key="1">
    <citation type="journal article" date="2021" name="Open Biol.">
        <title>Shared evolutionary footprints suggest mitochondrial oxidative damage underlies multiple complex I losses in fungi.</title>
        <authorList>
            <person name="Schikora-Tamarit M.A."/>
            <person name="Marcet-Houben M."/>
            <person name="Nosek J."/>
            <person name="Gabaldon T."/>
        </authorList>
    </citation>
    <scope>NUCLEOTIDE SEQUENCE</scope>
    <source>
        <strain evidence="15">CBS6075</strain>
    </source>
</reference>
<comment type="function">
    <text evidence="2">This enzyme scavenges exogenous and endogenous cytidine and 2'-deoxycytidine for UMP synthesis.</text>
</comment>
<comment type="cofactor">
    <cofactor evidence="1 12">
        <name>Zn(2+)</name>
        <dbReference type="ChEBI" id="CHEBI:29105"/>
    </cofactor>
</comment>